<sequence length="402" mass="40848">MTTSPTTSTPTPTDPRRVRGLGGVRIVLRRELSTKLMTTAFLLSTGIFAALALAGPLLMGGGDEERPTLGYTSGAESLATAVGQAGGESVQVEQVSAGEARAAVEEGRFDAVLTEGPTGPEVIVETSLDPTVGALLSSTASDQALRDAAAAAGVDPTELQAGAADPAVVALGSGLDTTSVLVALGFAAGAVVVVLLWGIPLATDVMQEKVSRVVEILLTSIRPWQLLAGKVLATTVLGLTQLVLVLGATAAGLGLAGGLPRLEGVDWSLVAVSSACLLLAIVTCCALMAGLAARVERQEDLSSALQPALAVALLPLVAAVYLAFEFADSPWLDLGSMVPVLNVFVMPARIAVEGMPLWQVAASLAVAALTAAVSFVLAGRIYAGSVLRSGGRVRLREALQRG</sequence>
<feature type="transmembrane region" description="Helical" evidence="5">
    <location>
        <begin position="304"/>
        <end position="324"/>
    </location>
</feature>
<evidence type="ECO:0000313" key="8">
    <source>
        <dbReference type="Proteomes" id="UP001500621"/>
    </source>
</evidence>
<keyword evidence="4 5" id="KW-0472">Membrane</keyword>
<feature type="transmembrane region" description="Helical" evidence="5">
    <location>
        <begin position="180"/>
        <end position="202"/>
    </location>
</feature>
<evidence type="ECO:0000256" key="1">
    <source>
        <dbReference type="ARBA" id="ARBA00004141"/>
    </source>
</evidence>
<dbReference type="EMBL" id="BAABIM010000001">
    <property type="protein sequence ID" value="GAA4670207.1"/>
    <property type="molecule type" value="Genomic_DNA"/>
</dbReference>
<comment type="caution">
    <text evidence="7">The sequence shown here is derived from an EMBL/GenBank/DDBJ whole genome shotgun (WGS) entry which is preliminary data.</text>
</comment>
<comment type="subcellular location">
    <subcellularLocation>
        <location evidence="1">Membrane</location>
        <topology evidence="1">Multi-pass membrane protein</topology>
    </subcellularLocation>
</comment>
<dbReference type="RefSeq" id="WP_345262322.1">
    <property type="nucleotide sequence ID" value="NZ_BAABIM010000001.1"/>
</dbReference>
<dbReference type="Proteomes" id="UP001500621">
    <property type="component" value="Unassembled WGS sequence"/>
</dbReference>
<evidence type="ECO:0000256" key="5">
    <source>
        <dbReference type="SAM" id="Phobius"/>
    </source>
</evidence>
<feature type="transmembrane region" description="Helical" evidence="5">
    <location>
        <begin position="231"/>
        <end position="255"/>
    </location>
</feature>
<gene>
    <name evidence="7" type="ORF">GCM10023226_03460</name>
</gene>
<protein>
    <submittedName>
        <fullName evidence="7">ABC transporter permease</fullName>
    </submittedName>
</protein>
<name>A0ABP8VU87_9ACTN</name>
<keyword evidence="3 5" id="KW-1133">Transmembrane helix</keyword>
<evidence type="ECO:0000259" key="6">
    <source>
        <dbReference type="Pfam" id="PF12698"/>
    </source>
</evidence>
<accession>A0ABP8VU87</accession>
<feature type="transmembrane region" description="Helical" evidence="5">
    <location>
        <begin position="360"/>
        <end position="383"/>
    </location>
</feature>
<dbReference type="InterPro" id="IPR013525">
    <property type="entry name" value="ABC2_TM"/>
</dbReference>
<proteinExistence type="predicted"/>
<evidence type="ECO:0000313" key="7">
    <source>
        <dbReference type="EMBL" id="GAA4670207.1"/>
    </source>
</evidence>
<organism evidence="7 8">
    <name type="scientific">Nocardioides nanhaiensis</name>
    <dbReference type="NCBI Taxonomy" id="1476871"/>
    <lineage>
        <taxon>Bacteria</taxon>
        <taxon>Bacillati</taxon>
        <taxon>Actinomycetota</taxon>
        <taxon>Actinomycetes</taxon>
        <taxon>Propionibacteriales</taxon>
        <taxon>Nocardioidaceae</taxon>
        <taxon>Nocardioides</taxon>
    </lineage>
</organism>
<feature type="transmembrane region" description="Helical" evidence="5">
    <location>
        <begin position="36"/>
        <end position="59"/>
    </location>
</feature>
<keyword evidence="8" id="KW-1185">Reference proteome</keyword>
<reference evidence="8" key="1">
    <citation type="journal article" date="2019" name="Int. J. Syst. Evol. Microbiol.">
        <title>The Global Catalogue of Microorganisms (GCM) 10K type strain sequencing project: providing services to taxonomists for standard genome sequencing and annotation.</title>
        <authorList>
            <consortium name="The Broad Institute Genomics Platform"/>
            <consortium name="The Broad Institute Genome Sequencing Center for Infectious Disease"/>
            <person name="Wu L."/>
            <person name="Ma J."/>
        </authorList>
    </citation>
    <scope>NUCLEOTIDE SEQUENCE [LARGE SCALE GENOMIC DNA]</scope>
    <source>
        <strain evidence="8">JCM 18127</strain>
    </source>
</reference>
<keyword evidence="2 5" id="KW-0812">Transmembrane</keyword>
<feature type="domain" description="ABC-2 type transporter transmembrane" evidence="6">
    <location>
        <begin position="59"/>
        <end position="378"/>
    </location>
</feature>
<feature type="transmembrane region" description="Helical" evidence="5">
    <location>
        <begin position="267"/>
        <end position="292"/>
    </location>
</feature>
<evidence type="ECO:0000256" key="3">
    <source>
        <dbReference type="ARBA" id="ARBA00022989"/>
    </source>
</evidence>
<evidence type="ECO:0000256" key="4">
    <source>
        <dbReference type="ARBA" id="ARBA00023136"/>
    </source>
</evidence>
<evidence type="ECO:0000256" key="2">
    <source>
        <dbReference type="ARBA" id="ARBA00022692"/>
    </source>
</evidence>
<dbReference type="Pfam" id="PF12698">
    <property type="entry name" value="ABC2_membrane_3"/>
    <property type="match status" value="1"/>
</dbReference>